<keyword evidence="2" id="KW-1185">Reference proteome</keyword>
<dbReference type="EMBL" id="FNAN01000028">
    <property type="protein sequence ID" value="SDH09058.1"/>
    <property type="molecule type" value="Genomic_DNA"/>
</dbReference>
<accession>A0A1G7ZK23</accession>
<name>A0A1G7ZK23_9BACT</name>
<gene>
    <name evidence="1" type="ORF">SAMN04487996_12855</name>
</gene>
<evidence type="ECO:0000313" key="1">
    <source>
        <dbReference type="EMBL" id="SDH09058.1"/>
    </source>
</evidence>
<dbReference type="OrthoDB" id="951420at2"/>
<organism evidence="1 2">
    <name type="scientific">Dyadobacter soli</name>
    <dbReference type="NCBI Taxonomy" id="659014"/>
    <lineage>
        <taxon>Bacteria</taxon>
        <taxon>Pseudomonadati</taxon>
        <taxon>Bacteroidota</taxon>
        <taxon>Cytophagia</taxon>
        <taxon>Cytophagales</taxon>
        <taxon>Spirosomataceae</taxon>
        <taxon>Dyadobacter</taxon>
    </lineage>
</organism>
<dbReference type="RefSeq" id="WP_090157343.1">
    <property type="nucleotide sequence ID" value="NZ_FNAN01000028.1"/>
</dbReference>
<dbReference type="Proteomes" id="UP000198748">
    <property type="component" value="Unassembled WGS sequence"/>
</dbReference>
<protein>
    <submittedName>
        <fullName evidence="1">Uncharacterized protein</fullName>
    </submittedName>
</protein>
<dbReference type="AlphaFoldDB" id="A0A1G7ZK23"/>
<sequence length="229" mass="25533">MIRFFTFTSLLVLIASIVISCNEKRNTIPVNNAAADSLAPEFITLKASGRTEEELVRLLTEYVWFVKENLIQRNKTYSLTEQELNALRDAQSDRELNRAINGLGGNGGVLVRSFPHYRDLSKSVEDQNLDMERISKLVARKITEKIYQNRFGTQKIPECAKLCRRQLNTDMESCENELALEIGATLVAGAISVGMVRADGLVFVVGAYFNCESTAFASFDVCSMNCGVN</sequence>
<dbReference type="PROSITE" id="PS51257">
    <property type="entry name" value="PROKAR_LIPOPROTEIN"/>
    <property type="match status" value="1"/>
</dbReference>
<reference evidence="2" key="1">
    <citation type="submission" date="2016-10" db="EMBL/GenBank/DDBJ databases">
        <authorList>
            <person name="Varghese N."/>
            <person name="Submissions S."/>
        </authorList>
    </citation>
    <scope>NUCLEOTIDE SEQUENCE [LARGE SCALE GENOMIC DNA]</scope>
    <source>
        <strain evidence="2">DSM 25329</strain>
    </source>
</reference>
<evidence type="ECO:0000313" key="2">
    <source>
        <dbReference type="Proteomes" id="UP000198748"/>
    </source>
</evidence>
<proteinExistence type="predicted"/>